<dbReference type="Gene3D" id="3.30.390.50">
    <property type="entry name" value="CO dehydrogenase flavoprotein, C-terminal domain"/>
    <property type="match status" value="1"/>
</dbReference>
<dbReference type="SMART" id="SM01092">
    <property type="entry name" value="CO_deh_flav_C"/>
    <property type="match status" value="1"/>
</dbReference>
<dbReference type="InterPro" id="IPR016167">
    <property type="entry name" value="FAD-bd_PCMH_sub1"/>
</dbReference>
<dbReference type="RefSeq" id="WP_119858541.1">
    <property type="nucleotide sequence ID" value="NZ_QYYD01000025.1"/>
</dbReference>
<dbReference type="AlphaFoldDB" id="A0A418V0H7"/>
<dbReference type="Proteomes" id="UP000285523">
    <property type="component" value="Unassembled WGS sequence"/>
</dbReference>
<dbReference type="SUPFAM" id="SSF56176">
    <property type="entry name" value="FAD-binding/transporter-associated domain-like"/>
    <property type="match status" value="1"/>
</dbReference>
<dbReference type="Pfam" id="PF00941">
    <property type="entry name" value="FAD_binding_5"/>
    <property type="match status" value="1"/>
</dbReference>
<dbReference type="InterPro" id="IPR016166">
    <property type="entry name" value="FAD-bd_PCMH"/>
</dbReference>
<evidence type="ECO:0000313" key="6">
    <source>
        <dbReference type="Proteomes" id="UP000285523"/>
    </source>
</evidence>
<evidence type="ECO:0000256" key="2">
    <source>
        <dbReference type="ARBA" id="ARBA00022827"/>
    </source>
</evidence>
<dbReference type="InterPro" id="IPR036318">
    <property type="entry name" value="FAD-bd_PCMH-like_sf"/>
</dbReference>
<dbReference type="GO" id="GO:0016491">
    <property type="term" value="F:oxidoreductase activity"/>
    <property type="evidence" value="ECO:0007669"/>
    <property type="project" value="UniProtKB-KW"/>
</dbReference>
<dbReference type="PANTHER" id="PTHR42659:SF2">
    <property type="entry name" value="XANTHINE DEHYDROGENASE SUBUNIT C-RELATED"/>
    <property type="match status" value="1"/>
</dbReference>
<feature type="domain" description="FAD-binding PCMH-type" evidence="4">
    <location>
        <begin position="1"/>
        <end position="177"/>
    </location>
</feature>
<proteinExistence type="predicted"/>
<comment type="caution">
    <text evidence="5">The sequence shown here is derived from an EMBL/GenBank/DDBJ whole genome shotgun (WGS) entry which is preliminary data.</text>
</comment>
<dbReference type="Gene3D" id="3.30.43.10">
    <property type="entry name" value="Uridine Diphospho-n-acetylenolpyruvylglucosamine Reductase, domain 2"/>
    <property type="match status" value="1"/>
</dbReference>
<dbReference type="InterPro" id="IPR036683">
    <property type="entry name" value="CO_DH_flav_C_dom_sf"/>
</dbReference>
<dbReference type="InterPro" id="IPR051312">
    <property type="entry name" value="Diverse_Substr_Oxidored"/>
</dbReference>
<dbReference type="InterPro" id="IPR016169">
    <property type="entry name" value="FAD-bd_PCMH_sub2"/>
</dbReference>
<gene>
    <name evidence="5" type="ORF">D4Q52_21080</name>
</gene>
<evidence type="ECO:0000259" key="4">
    <source>
        <dbReference type="PROSITE" id="PS51387"/>
    </source>
</evidence>
<protein>
    <submittedName>
        <fullName evidence="5">Xanthine dehydrogenase family protein subunit M</fullName>
    </submittedName>
</protein>
<name>A0A418V0H7_RHOPL</name>
<keyword evidence="2" id="KW-0274">FAD</keyword>
<dbReference type="Gene3D" id="3.30.465.10">
    <property type="match status" value="1"/>
</dbReference>
<dbReference type="OrthoDB" id="9793944at2"/>
<dbReference type="Pfam" id="PF03450">
    <property type="entry name" value="CO_deh_flav_C"/>
    <property type="match status" value="1"/>
</dbReference>
<accession>A0A418V0H7</accession>
<sequence length="287" mass="30768">MKPAAFDYHAPTTIADALALLERHGSDARLLAGGQTLLPMMNFRLVAPDVLIDLGRIPELAFIESDGRHVRIGAMTRQRTLEFSSVIARDLPLLHAAIKMVGHLPTRSRGTIGGSLANADSSAEIPMVLQVLEAEMRVAGPQGERTIPAAEFVVDAMTTSLAEDEILIDIRAPAMPPDARFAVEEFSRRRGDFAIAAVAAMVTMQDGVCHSARLATAGVSPASSRLHAAEQSLEGQALDATVIERAAQAASEAVEPSADRNGSESYRRHLTKVLTRRVLQRVASEHA</sequence>
<dbReference type="SUPFAM" id="SSF55447">
    <property type="entry name" value="CO dehydrogenase flavoprotein C-terminal domain-like"/>
    <property type="match status" value="1"/>
</dbReference>
<evidence type="ECO:0000256" key="3">
    <source>
        <dbReference type="ARBA" id="ARBA00023002"/>
    </source>
</evidence>
<organism evidence="5 6">
    <name type="scientific">Rhodopseudomonas palustris</name>
    <dbReference type="NCBI Taxonomy" id="1076"/>
    <lineage>
        <taxon>Bacteria</taxon>
        <taxon>Pseudomonadati</taxon>
        <taxon>Pseudomonadota</taxon>
        <taxon>Alphaproteobacteria</taxon>
        <taxon>Hyphomicrobiales</taxon>
        <taxon>Nitrobacteraceae</taxon>
        <taxon>Rhodopseudomonas</taxon>
    </lineage>
</organism>
<dbReference type="EMBL" id="QYYD01000025">
    <property type="protein sequence ID" value="RJF69226.1"/>
    <property type="molecule type" value="Genomic_DNA"/>
</dbReference>
<dbReference type="GO" id="GO:0071949">
    <property type="term" value="F:FAD binding"/>
    <property type="evidence" value="ECO:0007669"/>
    <property type="project" value="InterPro"/>
</dbReference>
<evidence type="ECO:0000313" key="5">
    <source>
        <dbReference type="EMBL" id="RJF69226.1"/>
    </source>
</evidence>
<keyword evidence="3" id="KW-0560">Oxidoreductase</keyword>
<dbReference type="InterPro" id="IPR005107">
    <property type="entry name" value="CO_DH_flav_C"/>
</dbReference>
<dbReference type="PANTHER" id="PTHR42659">
    <property type="entry name" value="XANTHINE DEHYDROGENASE SUBUNIT C-RELATED"/>
    <property type="match status" value="1"/>
</dbReference>
<dbReference type="InterPro" id="IPR002346">
    <property type="entry name" value="Mopterin_DH_FAD-bd"/>
</dbReference>
<keyword evidence="1" id="KW-0285">Flavoprotein</keyword>
<reference evidence="5 6" key="1">
    <citation type="submission" date="2018-09" db="EMBL/GenBank/DDBJ databases">
        <title>Draft genome sequence of Rhodopseudomonas palustris 2.1.18.</title>
        <authorList>
            <person name="Robertson S.L."/>
            <person name="Meyer T.E."/>
            <person name="Kyndt J.A."/>
        </authorList>
    </citation>
    <scope>NUCLEOTIDE SEQUENCE [LARGE SCALE GENOMIC DNA]</scope>
    <source>
        <strain evidence="5 6">2.1.18</strain>
    </source>
</reference>
<dbReference type="PROSITE" id="PS51387">
    <property type="entry name" value="FAD_PCMH"/>
    <property type="match status" value="1"/>
</dbReference>
<evidence type="ECO:0000256" key="1">
    <source>
        <dbReference type="ARBA" id="ARBA00022630"/>
    </source>
</evidence>